<organism evidence="2 5">
    <name type="scientific">Synechococcus phage S-CBP4</name>
    <dbReference type="NCBI Taxonomy" id="754059"/>
    <lineage>
        <taxon>Viruses</taxon>
        <taxon>Duplodnaviria</taxon>
        <taxon>Heunggongvirae</taxon>
        <taxon>Uroviricota</taxon>
        <taxon>Caudoviricetes</taxon>
        <taxon>Autographivirales</taxon>
        <taxon>Sechaudvirinae</taxon>
        <taxon>Poseidonvirus</taxon>
        <taxon>Poseidonvirus SCBP4</taxon>
    </lineage>
</organism>
<protein>
    <submittedName>
        <fullName evidence="2 3">Capsid assembly protein</fullName>
    </submittedName>
</protein>
<accession>M1PRY5</accession>
<dbReference type="EMBL" id="KC310804">
    <property type="protein sequence ID" value="AGK86631.1"/>
    <property type="molecule type" value="Genomic_DNA"/>
</dbReference>
<feature type="region of interest" description="Disordered" evidence="1">
    <location>
        <begin position="57"/>
        <end position="96"/>
    </location>
</feature>
<evidence type="ECO:0000313" key="5">
    <source>
        <dbReference type="Proteomes" id="UP000297198"/>
    </source>
</evidence>
<evidence type="ECO:0000313" key="4">
    <source>
        <dbReference type="Proteomes" id="UP000030043"/>
    </source>
</evidence>
<feature type="compositionally biased region" description="Acidic residues" evidence="1">
    <location>
        <begin position="12"/>
        <end position="21"/>
    </location>
</feature>
<keyword evidence="5" id="KW-1185">Reference proteome</keyword>
<gene>
    <name evidence="3" type="ORF">S-CBP4_0024</name>
    <name evidence="2" type="ORF">SVPG_00031</name>
</gene>
<dbReference type="Pfam" id="PF05396">
    <property type="entry name" value="Phage_T7_Capsid"/>
    <property type="match status" value="1"/>
</dbReference>
<evidence type="ECO:0000256" key="1">
    <source>
        <dbReference type="SAM" id="MobiDB-lite"/>
    </source>
</evidence>
<feature type="compositionally biased region" description="Polar residues" evidence="1">
    <location>
        <begin position="1"/>
        <end position="10"/>
    </location>
</feature>
<sequence length="259" mass="29097">MTTLTYNPNETPEGELTAEEQDSLAVGEKAIAEQQELLAGKFRDAEELEQAYIELQKKFSSRTPEKETDTEESVEEEVVEEETESSSILEDLWEQGKSGKFEEDTLKELSNLSSADLAKMYLEYRAQAEQGNQPTSESDITDSDLSELRGIAGGDDEYGSMMRWAADNLSQQEIDRYDSVMDTGDKNAMTFAVEALFSRYQDSVGVEGKMLTGKAAPSTKDVFRSQAEVVRAMSDPRYDNDPAYRQDVFAKLERSNLDY</sequence>
<evidence type="ECO:0000313" key="2">
    <source>
        <dbReference type="EMBL" id="AGF91714.1"/>
    </source>
</evidence>
<dbReference type="RefSeq" id="YP_009103793.1">
    <property type="nucleotide sequence ID" value="NC_025464.1"/>
</dbReference>
<dbReference type="GO" id="GO:0019069">
    <property type="term" value="P:viral capsid assembly"/>
    <property type="evidence" value="ECO:0007669"/>
    <property type="project" value="InterPro"/>
</dbReference>
<dbReference type="OrthoDB" id="22192at10239"/>
<dbReference type="KEGG" id="vg:22112678"/>
<feature type="region of interest" description="Disordered" evidence="1">
    <location>
        <begin position="1"/>
        <end position="21"/>
    </location>
</feature>
<reference evidence="3 4" key="3">
    <citation type="journal article" date="2015" name="PLoS ONE">
        <title>Comparative Genomic and Phylogenomic Analyses Reveal a Conserved Core Genome Shared by Estuarine and Oceanic Cyanopodoviruses.</title>
        <authorList>
            <person name="Huang S."/>
            <person name="Zhang S."/>
            <person name="Jiao N."/>
            <person name="Chen F."/>
        </authorList>
    </citation>
    <scope>NUCLEOTIDE SEQUENCE [LARGE SCALE GENOMIC DNA]</scope>
</reference>
<dbReference type="Proteomes" id="UP000297198">
    <property type="component" value="Segment"/>
</dbReference>
<reference evidence="2 5" key="1">
    <citation type="submission" date="2010-11" db="EMBL/GenBank/DDBJ databases">
        <title>The Genome Sequence of Synechococcus phage S-CBP4.</title>
        <authorList>
            <consortium name="The Broad Institute Genome Sequencing Platform"/>
            <person name="Henn M.R."/>
            <person name="Chen F."/>
            <person name="Wang K."/>
            <person name="Levin J."/>
            <person name="Malboeuf C."/>
            <person name="Casali M."/>
            <person name="Russ C."/>
            <person name="Lennon N."/>
            <person name="Chapman S.B."/>
            <person name="Erlich R."/>
            <person name="Young S.K."/>
            <person name="Yandava C."/>
            <person name="Zeng Q."/>
            <person name="Alvarado L."/>
            <person name="Anderson S."/>
            <person name="Berlin A."/>
            <person name="Chen Z."/>
            <person name="Freedman E."/>
            <person name="Gellesch M."/>
            <person name="Goldberg J."/>
            <person name="Green L."/>
            <person name="Griggs A."/>
            <person name="Gujja S."/>
            <person name="Heilman E.R."/>
            <person name="Heiman D."/>
            <person name="Hollinger A."/>
            <person name="Howarth C."/>
            <person name="Larson L."/>
            <person name="Mehta T."/>
            <person name="Pearson M."/>
            <person name="Roberts A."/>
            <person name="Ryan E."/>
            <person name="Saif S."/>
            <person name="Shea T."/>
            <person name="Shenoy N."/>
            <person name="Sisk P."/>
            <person name="Stolte C."/>
            <person name="Sykes S."/>
            <person name="White J."/>
            <person name="Haas B."/>
            <person name="Nusbaum C."/>
            <person name="Birren B."/>
        </authorList>
    </citation>
    <scope>NUCLEOTIDE SEQUENCE [LARGE SCALE GENOMIC DNA]</scope>
    <source>
        <strain evidence="2 5">S-CBP4</strain>
    </source>
</reference>
<dbReference type="GeneID" id="22112678"/>
<evidence type="ECO:0000313" key="3">
    <source>
        <dbReference type="EMBL" id="AGK86631.1"/>
    </source>
</evidence>
<dbReference type="Proteomes" id="UP000030043">
    <property type="component" value="Segment"/>
</dbReference>
<dbReference type="InterPro" id="IPR008768">
    <property type="entry name" value="Gp9-like"/>
</dbReference>
<feature type="compositionally biased region" description="Acidic residues" evidence="1">
    <location>
        <begin position="68"/>
        <end position="84"/>
    </location>
</feature>
<dbReference type="EMBL" id="HM559717">
    <property type="protein sequence ID" value="AGF91714.1"/>
    <property type="molecule type" value="Genomic_DNA"/>
</dbReference>
<name>M1PRY5_9CAUD</name>
<reference evidence="4" key="2">
    <citation type="submission" date="2012-12" db="EMBL/GenBank/DDBJ databases">
        <title>Genomics of marine cyanopodoviruses.</title>
        <authorList>
            <person name="Huang S."/>
            <person name="Chen F."/>
        </authorList>
    </citation>
    <scope>NUCLEOTIDE SEQUENCE [LARGE SCALE GENOMIC DNA]</scope>
</reference>
<proteinExistence type="predicted"/>